<keyword evidence="2" id="KW-1185">Reference proteome</keyword>
<feature type="non-terminal residue" evidence="1">
    <location>
        <position position="86"/>
    </location>
</feature>
<organism evidence="1 2">
    <name type="scientific">Trichinella papuae</name>
    <dbReference type="NCBI Taxonomy" id="268474"/>
    <lineage>
        <taxon>Eukaryota</taxon>
        <taxon>Metazoa</taxon>
        <taxon>Ecdysozoa</taxon>
        <taxon>Nematoda</taxon>
        <taxon>Enoplea</taxon>
        <taxon>Dorylaimia</taxon>
        <taxon>Trichinellida</taxon>
        <taxon>Trichinellidae</taxon>
        <taxon>Trichinella</taxon>
    </lineage>
</organism>
<sequence>MQKFVSKTVCNSVYKLVVSIVFFQNLRNCSADCRDWSIFVRSSPLYKRAHGEDIIICTSEMRIGGRPAGRFLNRLFQSKADYKMSI</sequence>
<gene>
    <name evidence="1" type="ORF">T10_12464</name>
</gene>
<reference evidence="1 2" key="1">
    <citation type="submission" date="2015-01" db="EMBL/GenBank/DDBJ databases">
        <title>Evolution of Trichinella species and genotypes.</title>
        <authorList>
            <person name="Korhonen P.K."/>
            <person name="Edoardo P."/>
            <person name="Giuseppe L.R."/>
            <person name="Gasser R.B."/>
        </authorList>
    </citation>
    <scope>NUCLEOTIDE SEQUENCE [LARGE SCALE GENOMIC DNA]</scope>
    <source>
        <strain evidence="1">ISS1980</strain>
    </source>
</reference>
<dbReference type="EMBL" id="JYDO01000047">
    <property type="protein sequence ID" value="KRZ74658.1"/>
    <property type="molecule type" value="Genomic_DNA"/>
</dbReference>
<name>A0A0V1MSE3_9BILA</name>
<evidence type="ECO:0000313" key="2">
    <source>
        <dbReference type="Proteomes" id="UP000054843"/>
    </source>
</evidence>
<accession>A0A0V1MSE3</accession>
<dbReference type="Proteomes" id="UP000054843">
    <property type="component" value="Unassembled WGS sequence"/>
</dbReference>
<evidence type="ECO:0000313" key="1">
    <source>
        <dbReference type="EMBL" id="KRZ74658.1"/>
    </source>
</evidence>
<protein>
    <submittedName>
        <fullName evidence="1">Uncharacterized protein</fullName>
    </submittedName>
</protein>
<dbReference type="AlphaFoldDB" id="A0A0V1MSE3"/>
<proteinExistence type="predicted"/>
<comment type="caution">
    <text evidence="1">The sequence shown here is derived from an EMBL/GenBank/DDBJ whole genome shotgun (WGS) entry which is preliminary data.</text>
</comment>